<keyword evidence="2" id="KW-0732">Signal</keyword>
<dbReference type="EMBL" id="CP032125">
    <property type="protein sequence ID" value="AXX98403.1"/>
    <property type="molecule type" value="Genomic_DNA"/>
</dbReference>
<dbReference type="InterPro" id="IPR002035">
    <property type="entry name" value="VWF_A"/>
</dbReference>
<protein>
    <submittedName>
        <fullName evidence="4">DUF1194 domain-containing protein</fullName>
    </submittedName>
</protein>
<evidence type="ECO:0000313" key="5">
    <source>
        <dbReference type="Proteomes" id="UP000261704"/>
    </source>
</evidence>
<feature type="compositionally biased region" description="Basic and acidic residues" evidence="1">
    <location>
        <begin position="253"/>
        <end position="262"/>
    </location>
</feature>
<name>A0A347UHS5_9RHOB</name>
<dbReference type="InterPro" id="IPR010607">
    <property type="entry name" value="DUF1194"/>
</dbReference>
<evidence type="ECO:0000256" key="1">
    <source>
        <dbReference type="SAM" id="MobiDB-lite"/>
    </source>
</evidence>
<reference evidence="4 5" key="1">
    <citation type="submission" date="2018-09" db="EMBL/GenBank/DDBJ databases">
        <title>Profundibacter amoris BAR1 gen. nov., sp. nov., a new member of the Roseobacter clade isolated at Lokis Castle Vent Field on the Arctic Mid-Oceanic Ridge.</title>
        <authorList>
            <person name="Le Moine Bauer S."/>
            <person name="Sjoeberg A.G."/>
            <person name="L'Haridon S."/>
            <person name="Stokke R."/>
            <person name="Roalkvam I."/>
            <person name="Steen I.H."/>
            <person name="Dahle H."/>
        </authorList>
    </citation>
    <scope>NUCLEOTIDE SEQUENCE [LARGE SCALE GENOMIC DNA]</scope>
    <source>
        <strain evidence="4 5">BAR1</strain>
    </source>
</reference>
<dbReference type="KEGG" id="pamo:BAR1_10985"/>
<evidence type="ECO:0000256" key="2">
    <source>
        <dbReference type="SAM" id="SignalP"/>
    </source>
</evidence>
<dbReference type="RefSeq" id="WP_118943059.1">
    <property type="nucleotide sequence ID" value="NZ_CP032125.1"/>
</dbReference>
<proteinExistence type="predicted"/>
<dbReference type="PROSITE" id="PS50234">
    <property type="entry name" value="VWFA"/>
    <property type="match status" value="1"/>
</dbReference>
<evidence type="ECO:0000259" key="3">
    <source>
        <dbReference type="PROSITE" id="PS50234"/>
    </source>
</evidence>
<feature type="chain" id="PRO_5016699859" evidence="2">
    <location>
        <begin position="19"/>
        <end position="262"/>
    </location>
</feature>
<dbReference type="SUPFAM" id="SSF53300">
    <property type="entry name" value="vWA-like"/>
    <property type="match status" value="1"/>
</dbReference>
<dbReference type="AlphaFoldDB" id="A0A347UHS5"/>
<feature type="region of interest" description="Disordered" evidence="1">
    <location>
        <begin position="240"/>
        <end position="262"/>
    </location>
</feature>
<dbReference type="Pfam" id="PF06707">
    <property type="entry name" value="DUF1194"/>
    <property type="match status" value="1"/>
</dbReference>
<organism evidence="4 5">
    <name type="scientific">Profundibacter amoris</name>
    <dbReference type="NCBI Taxonomy" id="2171755"/>
    <lineage>
        <taxon>Bacteria</taxon>
        <taxon>Pseudomonadati</taxon>
        <taxon>Pseudomonadota</taxon>
        <taxon>Alphaproteobacteria</taxon>
        <taxon>Rhodobacterales</taxon>
        <taxon>Paracoccaceae</taxon>
        <taxon>Profundibacter</taxon>
    </lineage>
</organism>
<sequence length="262" mass="28064">MRVVLALICLLFAHIAAAQPVEVDVKIVISVDASGSVDPSEFRLQIDGITNALRTPAVQRAVRAGPRGRVLAAVLIWSDAAYPKYPTAWFELGPDGTFEAFATEIEKFKISAPGVPAIGGGGTNIGDGLVYAINMLEENPMPASRLVIDVSGDGPESKPWVKEAVELPQARALAAAKGITVNGLAIETDIAGLHLWYEANLITGTGSFVEKAADFQDYRRAILKKLLRELSGQPFTLNDPLRGQQMRQQIGDGRAHQEPAKG</sequence>
<accession>A0A347UHS5</accession>
<dbReference type="Proteomes" id="UP000261704">
    <property type="component" value="Chromosome"/>
</dbReference>
<dbReference type="Gene3D" id="3.40.50.410">
    <property type="entry name" value="von Willebrand factor, type A domain"/>
    <property type="match status" value="1"/>
</dbReference>
<evidence type="ECO:0000313" key="4">
    <source>
        <dbReference type="EMBL" id="AXX98403.1"/>
    </source>
</evidence>
<feature type="signal peptide" evidence="2">
    <location>
        <begin position="1"/>
        <end position="18"/>
    </location>
</feature>
<dbReference type="InterPro" id="IPR036465">
    <property type="entry name" value="vWFA_dom_sf"/>
</dbReference>
<feature type="domain" description="VWFA" evidence="3">
    <location>
        <begin position="26"/>
        <end position="230"/>
    </location>
</feature>
<gene>
    <name evidence="4" type="ORF">BAR1_10985</name>
</gene>
<keyword evidence="5" id="KW-1185">Reference proteome</keyword>
<dbReference type="OrthoDB" id="9792179at2"/>